<dbReference type="GeneID" id="14888973"/>
<dbReference type="InterPro" id="IPR008271">
    <property type="entry name" value="Ser/Thr_kinase_AS"/>
</dbReference>
<reference evidence="7 8" key="1">
    <citation type="submission" date="2012-10" db="EMBL/GenBank/DDBJ databases">
        <authorList>
            <person name="Zafar N."/>
            <person name="Inman J."/>
            <person name="Hall N."/>
            <person name="Lorenzi H."/>
            <person name="Caler E."/>
        </authorList>
    </citation>
    <scope>NUCLEOTIDE SEQUENCE [LARGE SCALE GENOMIC DNA]</scope>
    <source>
        <strain evidence="7 8">IP1</strain>
    </source>
</reference>
<gene>
    <name evidence="7" type="ORF">EIN_406400</name>
</gene>
<dbReference type="InterPro" id="IPR001849">
    <property type="entry name" value="PH_domain"/>
</dbReference>
<dbReference type="Proteomes" id="UP000014680">
    <property type="component" value="Unassembled WGS sequence"/>
</dbReference>
<dbReference type="Gene3D" id="3.10.20.90">
    <property type="entry name" value="Phosphatidylinositol 3-kinase Catalytic Subunit, Chain A, domain 1"/>
    <property type="match status" value="1"/>
</dbReference>
<evidence type="ECO:0000256" key="4">
    <source>
        <dbReference type="PROSITE-ProRule" id="PRU10141"/>
    </source>
</evidence>
<dbReference type="EC" id="2.7.11.1" evidence="1"/>
<dbReference type="EMBL" id="KB206537">
    <property type="protein sequence ID" value="ELP90176.1"/>
    <property type="molecule type" value="Genomic_DNA"/>
</dbReference>
<dbReference type="SMART" id="SM00233">
    <property type="entry name" value="PH"/>
    <property type="match status" value="3"/>
</dbReference>
<evidence type="ECO:0000256" key="3">
    <source>
        <dbReference type="ARBA" id="ARBA00022840"/>
    </source>
</evidence>
<evidence type="ECO:0000313" key="8">
    <source>
        <dbReference type="Proteomes" id="UP000014680"/>
    </source>
</evidence>
<evidence type="ECO:0000259" key="6">
    <source>
        <dbReference type="PROSITE" id="PS50011"/>
    </source>
</evidence>
<dbReference type="OrthoDB" id="25365at2759"/>
<dbReference type="OMA" id="KEDCINF"/>
<dbReference type="KEGG" id="eiv:EIN_406400"/>
<dbReference type="PANTHER" id="PTHR48012">
    <property type="entry name" value="STERILE20-LIKE KINASE, ISOFORM B-RELATED"/>
    <property type="match status" value="1"/>
</dbReference>
<dbReference type="Pfam" id="PF00169">
    <property type="entry name" value="PH"/>
    <property type="match status" value="2"/>
</dbReference>
<dbReference type="PANTHER" id="PTHR48012:SF28">
    <property type="entry name" value="SERINE_THREONINE-PROTEIN KINASE PAKE-RELATED"/>
    <property type="match status" value="1"/>
</dbReference>
<sequence length="727" mass="83765">MSEPPKPVTIKISLQLDNKTKDIEKQVMKSTKISDILAQIRGGLNTEQKAYEFSCFNDGIKLVETNTLDFYGIGDNDTIEVKGLNKPLAMARLSRVVPHEKDYQQIYLNSDKVGFLLKKKLSTVSGWKRRWVVLCRGFLFYYNNPKDEIPIGKMQIKEDCINFLGSDSEKQFVFSYENKPALYHFACESEEEYLSWKKCLVEHEPCVVSTVAMKMIQESTDFSVVLVNKKTKAWLMMNSGTVFCFDSPAESESLFEFYIHESKVLTIAAEKEFTFVHLNNQRSVKFSTLKEYEKWKKMLSDMIKMMGREMYTDSFITDEYKDRKNIVKEGFLLKEKLKKMQTRKKRWCVLTRNKLFYFDQKPDGKDKNVPFGCFDLLLARVELTKGPKGDEYLEIRTSEGEYQFTSQDPKELETWADLIQRECTGAPTNVQHLQHVTFDLEWDTSGSDPNEIFCLKEVLGTGSFGTVYRAVHRQSNFEMAIKILTVEKQQTDALKSEIDILKKCRSSNVVSYYGTIKIDEKTLWILMDLCAVGSVKDLMKKTMENLNEDQMRYVLNETLKGLVYLHSIKIIHHDIKAGNILLSLDGKVKLADFGVSQQYKDNEDKKADDFIGSPLFMSPEVIKKSFYDNKTDIWSLGITVIEMAEGNPPNRQVASFDQLLQCIEQKIPGFKNPKMWSSQLVDFVGKCLTFDYTQRPDAVTLLWHPFITSPATPVAQPLIDLINTSKK</sequence>
<dbReference type="Gene3D" id="2.30.29.30">
    <property type="entry name" value="Pleckstrin-homology domain (PH domain)/Phosphotyrosine-binding domain (PTB)"/>
    <property type="match status" value="2"/>
</dbReference>
<feature type="domain" description="PH" evidence="5">
    <location>
        <begin position="109"/>
        <end position="205"/>
    </location>
</feature>
<dbReference type="AlphaFoldDB" id="A0A0A1UAG6"/>
<evidence type="ECO:0000256" key="1">
    <source>
        <dbReference type="ARBA" id="ARBA00012513"/>
    </source>
</evidence>
<dbReference type="SMART" id="SM00220">
    <property type="entry name" value="S_TKc"/>
    <property type="match status" value="1"/>
</dbReference>
<dbReference type="InterPro" id="IPR017441">
    <property type="entry name" value="Protein_kinase_ATP_BS"/>
</dbReference>
<dbReference type="PROSITE" id="PS00107">
    <property type="entry name" value="PROTEIN_KINASE_ATP"/>
    <property type="match status" value="1"/>
</dbReference>
<evidence type="ECO:0000256" key="2">
    <source>
        <dbReference type="ARBA" id="ARBA00022741"/>
    </source>
</evidence>
<dbReference type="GO" id="GO:0005524">
    <property type="term" value="F:ATP binding"/>
    <property type="evidence" value="ECO:0007669"/>
    <property type="project" value="UniProtKB-UniRule"/>
</dbReference>
<dbReference type="PROSITE" id="PS50011">
    <property type="entry name" value="PROTEIN_KINASE_DOM"/>
    <property type="match status" value="1"/>
</dbReference>
<keyword evidence="2 4" id="KW-0547">Nucleotide-binding</keyword>
<dbReference type="GO" id="GO:0005737">
    <property type="term" value="C:cytoplasm"/>
    <property type="evidence" value="ECO:0007669"/>
    <property type="project" value="TreeGrafter"/>
</dbReference>
<dbReference type="InterPro" id="IPR011009">
    <property type="entry name" value="Kinase-like_dom_sf"/>
</dbReference>
<dbReference type="InterPro" id="IPR000719">
    <property type="entry name" value="Prot_kinase_dom"/>
</dbReference>
<feature type="domain" description="PH" evidence="5">
    <location>
        <begin position="325"/>
        <end position="424"/>
    </location>
</feature>
<proteinExistence type="predicted"/>
<dbReference type="Pfam" id="PF00069">
    <property type="entry name" value="Pkinase"/>
    <property type="match status" value="1"/>
</dbReference>
<dbReference type="PROSITE" id="PS50003">
    <property type="entry name" value="PH_DOMAIN"/>
    <property type="match status" value="2"/>
</dbReference>
<protein>
    <recommendedName>
        <fullName evidence="1">non-specific serine/threonine protein kinase</fullName>
        <ecNumber evidence="1">2.7.11.1</ecNumber>
    </recommendedName>
</protein>
<dbReference type="InterPro" id="IPR011993">
    <property type="entry name" value="PH-like_dom_sf"/>
</dbReference>
<dbReference type="InterPro" id="IPR050629">
    <property type="entry name" value="STE20/SPS1-PAK"/>
</dbReference>
<dbReference type="VEuPathDB" id="AmoebaDB:EIN_406400"/>
<dbReference type="SUPFAM" id="SSF50729">
    <property type="entry name" value="PH domain-like"/>
    <property type="match status" value="2"/>
</dbReference>
<evidence type="ECO:0000313" key="7">
    <source>
        <dbReference type="EMBL" id="ELP90176.1"/>
    </source>
</evidence>
<organism evidence="7 8">
    <name type="scientific">Entamoeba invadens IP1</name>
    <dbReference type="NCBI Taxonomy" id="370355"/>
    <lineage>
        <taxon>Eukaryota</taxon>
        <taxon>Amoebozoa</taxon>
        <taxon>Evosea</taxon>
        <taxon>Archamoebae</taxon>
        <taxon>Mastigamoebida</taxon>
        <taxon>Entamoebidae</taxon>
        <taxon>Entamoeba</taxon>
    </lineage>
</organism>
<keyword evidence="8" id="KW-1185">Reference proteome</keyword>
<dbReference type="CDD" id="cd00821">
    <property type="entry name" value="PH"/>
    <property type="match status" value="2"/>
</dbReference>
<dbReference type="SUPFAM" id="SSF56112">
    <property type="entry name" value="Protein kinase-like (PK-like)"/>
    <property type="match status" value="1"/>
</dbReference>
<evidence type="ECO:0000259" key="5">
    <source>
        <dbReference type="PROSITE" id="PS50003"/>
    </source>
</evidence>
<name>A0A0A1UAG6_ENTIV</name>
<dbReference type="GO" id="GO:0004674">
    <property type="term" value="F:protein serine/threonine kinase activity"/>
    <property type="evidence" value="ECO:0007669"/>
    <property type="project" value="UniProtKB-EC"/>
</dbReference>
<feature type="binding site" evidence="4">
    <location>
        <position position="482"/>
    </location>
    <ligand>
        <name>ATP</name>
        <dbReference type="ChEBI" id="CHEBI:30616"/>
    </ligand>
</feature>
<dbReference type="RefSeq" id="XP_004256947.1">
    <property type="nucleotide sequence ID" value="XM_004256899.1"/>
</dbReference>
<keyword evidence="3 4" id="KW-0067">ATP-binding</keyword>
<accession>A0A0A1UAG6</accession>
<dbReference type="PROSITE" id="PS00108">
    <property type="entry name" value="PROTEIN_KINASE_ST"/>
    <property type="match status" value="1"/>
</dbReference>
<feature type="domain" description="Protein kinase" evidence="6">
    <location>
        <begin position="453"/>
        <end position="707"/>
    </location>
</feature>
<dbReference type="Gene3D" id="1.10.510.10">
    <property type="entry name" value="Transferase(Phosphotransferase) domain 1"/>
    <property type="match status" value="1"/>
</dbReference>